<feature type="region of interest" description="Disordered" evidence="2">
    <location>
        <begin position="293"/>
        <end position="319"/>
    </location>
</feature>
<evidence type="ECO:0000313" key="4">
    <source>
        <dbReference type="Proteomes" id="UP001465755"/>
    </source>
</evidence>
<reference evidence="3 4" key="1">
    <citation type="journal article" date="2024" name="Nat. Commun.">
        <title>Phylogenomics reveals the evolutionary origins of lichenization in chlorophyte algae.</title>
        <authorList>
            <person name="Puginier C."/>
            <person name="Libourel C."/>
            <person name="Otte J."/>
            <person name="Skaloud P."/>
            <person name="Haon M."/>
            <person name="Grisel S."/>
            <person name="Petersen M."/>
            <person name="Berrin J.G."/>
            <person name="Delaux P.M."/>
            <person name="Dal Grande F."/>
            <person name="Keller J."/>
        </authorList>
    </citation>
    <scope>NUCLEOTIDE SEQUENCE [LARGE SCALE GENOMIC DNA]</scope>
    <source>
        <strain evidence="3 4">SAG 2036</strain>
    </source>
</reference>
<evidence type="ECO:0000313" key="3">
    <source>
        <dbReference type="EMBL" id="KAK9807431.1"/>
    </source>
</evidence>
<keyword evidence="4" id="KW-1185">Reference proteome</keyword>
<dbReference type="AlphaFoldDB" id="A0AAW1P6L1"/>
<sequence length="319" mass="35570">MEGLREAMAPDAGTPEPDWKHLHTDILSAVFALLSEADRHIAHRVCHAWHEQLLQDTTHIGLTVDIPRAAAAFCHARLPNLSSVSLRHTQSVFPIHSLTQITSLIINAPAYVPDLLPLTYLPRLSSPVQTMLLSMNYGLDQANGASWRLSKLKVLALMSATFAGDVNNSMLSRLTSLEALSLAGNLCRMGLAVKHLAKITSLRVLDLRHAALRSDAHEIIASTVLQHVTKTGVNPANDAIDEQRICLFNSFWRAHVGLSVFPVSDDEDDDDDYDDDDPWDPWDLEQYDYMEDGFNNMDDDYEQDMPGIVEEDYGDDDLE</sequence>
<comment type="caution">
    <text evidence="3">The sequence shown here is derived from an EMBL/GenBank/DDBJ whole genome shotgun (WGS) entry which is preliminary data.</text>
</comment>
<organism evidence="3 4">
    <name type="scientific">Symbiochloris irregularis</name>
    <dbReference type="NCBI Taxonomy" id="706552"/>
    <lineage>
        <taxon>Eukaryota</taxon>
        <taxon>Viridiplantae</taxon>
        <taxon>Chlorophyta</taxon>
        <taxon>core chlorophytes</taxon>
        <taxon>Trebouxiophyceae</taxon>
        <taxon>Trebouxiales</taxon>
        <taxon>Trebouxiaceae</taxon>
        <taxon>Symbiochloris</taxon>
    </lineage>
</organism>
<protein>
    <recommendedName>
        <fullName evidence="5">F-box domain-containing protein</fullName>
    </recommendedName>
</protein>
<proteinExistence type="predicted"/>
<gene>
    <name evidence="3" type="ORF">WJX73_006295</name>
</gene>
<dbReference type="Gene3D" id="3.80.10.10">
    <property type="entry name" value="Ribonuclease Inhibitor"/>
    <property type="match status" value="1"/>
</dbReference>
<dbReference type="Proteomes" id="UP001465755">
    <property type="component" value="Unassembled WGS sequence"/>
</dbReference>
<dbReference type="GO" id="GO:0005930">
    <property type="term" value="C:axoneme"/>
    <property type="evidence" value="ECO:0007669"/>
    <property type="project" value="UniProtKB-SubCell"/>
</dbReference>
<evidence type="ECO:0000256" key="2">
    <source>
        <dbReference type="SAM" id="MobiDB-lite"/>
    </source>
</evidence>
<dbReference type="EMBL" id="JALJOQ010000030">
    <property type="protein sequence ID" value="KAK9807431.1"/>
    <property type="molecule type" value="Genomic_DNA"/>
</dbReference>
<comment type="subcellular location">
    <subcellularLocation>
        <location evidence="1">Cytoplasm</location>
        <location evidence="1">Cytoskeleton</location>
        <location evidence="1">Cilium axoneme</location>
    </subcellularLocation>
</comment>
<dbReference type="InterPro" id="IPR032675">
    <property type="entry name" value="LRR_dom_sf"/>
</dbReference>
<dbReference type="SUPFAM" id="SSF52058">
    <property type="entry name" value="L domain-like"/>
    <property type="match status" value="1"/>
</dbReference>
<evidence type="ECO:0000256" key="1">
    <source>
        <dbReference type="ARBA" id="ARBA00004430"/>
    </source>
</evidence>
<dbReference type="Gene3D" id="1.20.1280.50">
    <property type="match status" value="1"/>
</dbReference>
<evidence type="ECO:0008006" key="5">
    <source>
        <dbReference type="Google" id="ProtNLM"/>
    </source>
</evidence>
<name>A0AAW1P6L1_9CHLO</name>
<accession>A0AAW1P6L1</accession>